<reference evidence="2 3" key="2">
    <citation type="submission" date="2014-09" db="EMBL/GenBank/DDBJ databases">
        <authorList>
            <consortium name="NBRP consortium"/>
            <person name="Sawabe T."/>
            <person name="Meirelles P."/>
            <person name="Nakanishi M."/>
            <person name="Sayaka M."/>
            <person name="Hattori M."/>
            <person name="Ohkuma M."/>
        </authorList>
    </citation>
    <scope>NUCLEOTIDE SEQUENCE [LARGE SCALE GENOMIC DNA]</scope>
    <source>
        <strain evidence="2 3">JCM 19240</strain>
    </source>
</reference>
<evidence type="ECO:0000256" key="1">
    <source>
        <dbReference type="SAM" id="Phobius"/>
    </source>
</evidence>
<dbReference type="Pfam" id="PF04955">
    <property type="entry name" value="HupE_UreJ"/>
    <property type="match status" value="1"/>
</dbReference>
<keyword evidence="1" id="KW-0472">Membrane</keyword>
<dbReference type="InterPro" id="IPR007038">
    <property type="entry name" value="HupE_UreJ"/>
</dbReference>
<name>A0A090TXN6_9VIBR</name>
<dbReference type="Proteomes" id="UP000029224">
    <property type="component" value="Unassembled WGS sequence"/>
</dbReference>
<comment type="caution">
    <text evidence="2">The sequence shown here is derived from an EMBL/GenBank/DDBJ whole genome shotgun (WGS) entry which is preliminary data.</text>
</comment>
<dbReference type="AlphaFoldDB" id="A0A090TXN6"/>
<reference evidence="2 3" key="1">
    <citation type="submission" date="2014-09" db="EMBL/GenBank/DDBJ databases">
        <title>Vibrio maritimus JCM 19240. (C210) whole genome shotgun sequence.</title>
        <authorList>
            <person name="Sawabe T."/>
            <person name="Meirelles P."/>
            <person name="Nakanishi M."/>
            <person name="Sayaka M."/>
            <person name="Hattori M."/>
            <person name="Ohkuma M."/>
        </authorList>
    </citation>
    <scope>NUCLEOTIDE SEQUENCE [LARGE SCALE GENOMIC DNA]</scope>
    <source>
        <strain evidence="2 3">JCM 19240</strain>
    </source>
</reference>
<keyword evidence="1" id="KW-1133">Transmembrane helix</keyword>
<protein>
    <submittedName>
        <fullName evidence="2">Uncharacterized protein</fullName>
    </submittedName>
</protein>
<evidence type="ECO:0000313" key="2">
    <source>
        <dbReference type="EMBL" id="GAL35632.1"/>
    </source>
</evidence>
<proteinExistence type="predicted"/>
<accession>A0A090TXN6</accession>
<gene>
    <name evidence="2" type="ORF">JCM19240_479</name>
</gene>
<sequence length="109" mass="11504">MIPMFESMILLSVLFVGASFVFGGLVRSPSKWAVCGLAALATFHGYVHILESSSAHGLGLYTLGFISSSAMLYISGQAIGQIMQRAANNKRYCVVSGGGYILLALLLGL</sequence>
<feature type="transmembrane region" description="Helical" evidence="1">
    <location>
        <begin position="6"/>
        <end position="25"/>
    </location>
</feature>
<feature type="transmembrane region" description="Helical" evidence="1">
    <location>
        <begin position="32"/>
        <end position="49"/>
    </location>
</feature>
<dbReference type="EMBL" id="BBMT01000007">
    <property type="protein sequence ID" value="GAL35632.1"/>
    <property type="molecule type" value="Genomic_DNA"/>
</dbReference>
<keyword evidence="3" id="KW-1185">Reference proteome</keyword>
<organism evidence="2 3">
    <name type="scientific">Vibrio maritimus</name>
    <dbReference type="NCBI Taxonomy" id="990268"/>
    <lineage>
        <taxon>Bacteria</taxon>
        <taxon>Pseudomonadati</taxon>
        <taxon>Pseudomonadota</taxon>
        <taxon>Gammaproteobacteria</taxon>
        <taxon>Vibrionales</taxon>
        <taxon>Vibrionaceae</taxon>
        <taxon>Vibrio</taxon>
    </lineage>
</organism>
<evidence type="ECO:0000313" key="3">
    <source>
        <dbReference type="Proteomes" id="UP000029224"/>
    </source>
</evidence>
<feature type="transmembrane region" description="Helical" evidence="1">
    <location>
        <begin position="61"/>
        <end position="80"/>
    </location>
</feature>
<dbReference type="OrthoDB" id="9808192at2"/>
<keyword evidence="1" id="KW-0812">Transmembrane</keyword>
<feature type="transmembrane region" description="Helical" evidence="1">
    <location>
        <begin position="92"/>
        <end position="108"/>
    </location>
</feature>